<sequence>MWSASLAEEFKLAGGDIAYGQTVMASYEGCPPQVAVQVSFSERDTPGLRRLAQISDQGLQLIKPESHKGRRRILVVCSDSFTVFQRSNRGWTDIAGDLEQLRIDGTLSAYERVIYRPLWGKSLPHIVNEITKAVQETIDEFSGAGQSQFLRIDIQAIWLGNELVGERGVFLEPAMPQWREKQLPAGYHAARGEWSEIADRVCTSLSSLAALKGRPSIGEFVGAIALIGQPNPAKYLLPEGYGDCMDTFFEFAEQLGMHTASVAEVIAPFTMWDAYHFRDDSCNRKILADWLACVANVLACEDQVSFLKTEDIDLMARRFPYQQHGLILNQMQFNETVNKHMQSATLPKHHPEEVELNPWDYAEEEAVEITILVRAKMEAARNEQAALAGRPTPVQPAKLRVLPPITPREKKEMLESVLGFDRADDYAFLDCVPEGALAGIERASEFDSPDDIRLATCEQGDLGPI</sequence>
<dbReference type="AlphaFoldDB" id="A0A812U2C3"/>
<keyword evidence="2" id="KW-1185">Reference proteome</keyword>
<evidence type="ECO:0000313" key="1">
    <source>
        <dbReference type="EMBL" id="CAE7554170.1"/>
    </source>
</evidence>
<dbReference type="OrthoDB" id="423204at2759"/>
<comment type="caution">
    <text evidence="1">The sequence shown here is derived from an EMBL/GenBank/DDBJ whole genome shotgun (WGS) entry which is preliminary data.</text>
</comment>
<reference evidence="1" key="1">
    <citation type="submission" date="2021-02" db="EMBL/GenBank/DDBJ databases">
        <authorList>
            <person name="Dougan E. K."/>
            <person name="Rhodes N."/>
            <person name="Thang M."/>
            <person name="Chan C."/>
        </authorList>
    </citation>
    <scope>NUCLEOTIDE SEQUENCE</scope>
</reference>
<feature type="non-terminal residue" evidence="1">
    <location>
        <position position="465"/>
    </location>
</feature>
<dbReference type="Proteomes" id="UP000649617">
    <property type="component" value="Unassembled WGS sequence"/>
</dbReference>
<organism evidence="1 2">
    <name type="scientific">Symbiodinium pilosum</name>
    <name type="common">Dinoflagellate</name>
    <dbReference type="NCBI Taxonomy" id="2952"/>
    <lineage>
        <taxon>Eukaryota</taxon>
        <taxon>Sar</taxon>
        <taxon>Alveolata</taxon>
        <taxon>Dinophyceae</taxon>
        <taxon>Suessiales</taxon>
        <taxon>Symbiodiniaceae</taxon>
        <taxon>Symbiodinium</taxon>
    </lineage>
</organism>
<gene>
    <name evidence="1" type="primary">GIP</name>
    <name evidence="1" type="ORF">SPIL2461_LOCUS14736</name>
</gene>
<name>A0A812U2C3_SYMPI</name>
<proteinExistence type="predicted"/>
<accession>A0A812U2C3</accession>
<dbReference type="EMBL" id="CAJNIZ010034618">
    <property type="protein sequence ID" value="CAE7554170.1"/>
    <property type="molecule type" value="Genomic_DNA"/>
</dbReference>
<evidence type="ECO:0000313" key="2">
    <source>
        <dbReference type="Proteomes" id="UP000649617"/>
    </source>
</evidence>
<protein>
    <submittedName>
        <fullName evidence="1">GIP protein</fullName>
    </submittedName>
</protein>